<organism evidence="7 8">
    <name type="scientific">Selenobaculum gibii</name>
    <dbReference type="NCBI Taxonomy" id="3054208"/>
    <lineage>
        <taxon>Bacteria</taxon>
        <taxon>Bacillati</taxon>
        <taxon>Bacillota</taxon>
        <taxon>Negativicutes</taxon>
        <taxon>Selenomonadales</taxon>
        <taxon>Selenomonadaceae</taxon>
        <taxon>Selenobaculum</taxon>
    </lineage>
</organism>
<proteinExistence type="inferred from homology"/>
<keyword evidence="5" id="KW-0143">Chaperone</keyword>
<evidence type="ECO:0000256" key="3">
    <source>
        <dbReference type="ARBA" id="ARBA00022490"/>
    </source>
</evidence>
<keyword evidence="7" id="KW-0282">Flagellum</keyword>
<evidence type="ECO:0000256" key="5">
    <source>
        <dbReference type="ARBA" id="ARBA00023186"/>
    </source>
</evidence>
<reference evidence="7" key="1">
    <citation type="submission" date="2023-03" db="EMBL/GenBank/DDBJ databases">
        <title>Selenobaculum gbiensis gen. nov. sp. nov., a new bacterium isolated from the gut microbiota of IBD patient.</title>
        <authorList>
            <person name="Yeo S."/>
            <person name="Park H."/>
            <person name="Huh C.S."/>
        </authorList>
    </citation>
    <scope>NUCLEOTIDE SEQUENCE</scope>
    <source>
        <strain evidence="7">ICN-92133</strain>
    </source>
</reference>
<evidence type="ECO:0000256" key="6">
    <source>
        <dbReference type="PIRNR" id="PIRNR039090"/>
    </source>
</evidence>
<dbReference type="EMBL" id="CP120678">
    <property type="protein sequence ID" value="WIW70401.1"/>
    <property type="molecule type" value="Genomic_DNA"/>
</dbReference>
<comment type="subcellular location">
    <subcellularLocation>
        <location evidence="1 6">Cytoplasm</location>
        <location evidence="1 6">Cytosol</location>
    </subcellularLocation>
</comment>
<keyword evidence="7" id="KW-0969">Cilium</keyword>
<dbReference type="SUPFAM" id="SSF101116">
    <property type="entry name" value="Flagellar export chaperone FliS"/>
    <property type="match status" value="1"/>
</dbReference>
<dbReference type="GO" id="GO:0044780">
    <property type="term" value="P:bacterial-type flagellum assembly"/>
    <property type="evidence" value="ECO:0007669"/>
    <property type="project" value="InterPro"/>
</dbReference>
<dbReference type="NCBIfam" id="TIGR00208">
    <property type="entry name" value="fliS"/>
    <property type="match status" value="1"/>
</dbReference>
<dbReference type="AlphaFoldDB" id="A0A9Y2AIH9"/>
<evidence type="ECO:0000313" key="7">
    <source>
        <dbReference type="EMBL" id="WIW70401.1"/>
    </source>
</evidence>
<keyword evidence="7" id="KW-0966">Cell projection</keyword>
<evidence type="ECO:0000256" key="2">
    <source>
        <dbReference type="ARBA" id="ARBA00008787"/>
    </source>
</evidence>
<keyword evidence="8" id="KW-1185">Reference proteome</keyword>
<sequence length="128" mass="15039">MQQNAAQTAEYYRRQQILTATPEQLTLMLYNGALKFINEGTKAMKEKDYEESNKKFIRVQNILSELQATLKMEYEISENLNALYDYSKRCLVEGNINDDLEKIEEVKEIITEIRNAWHEAMKIAKKAR</sequence>
<dbReference type="Pfam" id="PF02561">
    <property type="entry name" value="FliS"/>
    <property type="match status" value="1"/>
</dbReference>
<gene>
    <name evidence="7" type="primary">fliS</name>
    <name evidence="7" type="ORF">P3F81_10970</name>
</gene>
<name>A0A9Y2AIH9_9FIRM</name>
<dbReference type="PIRSF" id="PIRSF039090">
    <property type="entry name" value="Flis"/>
    <property type="match status" value="1"/>
</dbReference>
<dbReference type="PANTHER" id="PTHR34773">
    <property type="entry name" value="FLAGELLAR SECRETION CHAPERONE FLIS"/>
    <property type="match status" value="1"/>
</dbReference>
<keyword evidence="3 6" id="KW-0963">Cytoplasm</keyword>
<dbReference type="RefSeq" id="WP_147670179.1">
    <property type="nucleotide sequence ID" value="NZ_CP120678.1"/>
</dbReference>
<dbReference type="CDD" id="cd16098">
    <property type="entry name" value="FliS"/>
    <property type="match status" value="1"/>
</dbReference>
<dbReference type="InterPro" id="IPR036584">
    <property type="entry name" value="FliS_sf"/>
</dbReference>
<evidence type="ECO:0000313" key="8">
    <source>
        <dbReference type="Proteomes" id="UP001243623"/>
    </source>
</evidence>
<dbReference type="InterPro" id="IPR003713">
    <property type="entry name" value="FliS"/>
</dbReference>
<evidence type="ECO:0000256" key="1">
    <source>
        <dbReference type="ARBA" id="ARBA00004514"/>
    </source>
</evidence>
<accession>A0A9Y2AIH9</accession>
<comment type="similarity">
    <text evidence="2 6">Belongs to the FliS family.</text>
</comment>
<evidence type="ECO:0000256" key="4">
    <source>
        <dbReference type="ARBA" id="ARBA00022795"/>
    </source>
</evidence>
<dbReference type="PANTHER" id="PTHR34773:SF1">
    <property type="entry name" value="FLAGELLAR SECRETION CHAPERONE FLIS"/>
    <property type="match status" value="1"/>
</dbReference>
<protein>
    <recommendedName>
        <fullName evidence="6">Flagellar secretion chaperone FliS</fullName>
    </recommendedName>
</protein>
<dbReference type="GO" id="GO:0005829">
    <property type="term" value="C:cytosol"/>
    <property type="evidence" value="ECO:0007669"/>
    <property type="project" value="UniProtKB-SubCell"/>
</dbReference>
<dbReference type="Proteomes" id="UP001243623">
    <property type="component" value="Chromosome"/>
</dbReference>
<keyword evidence="4 6" id="KW-1005">Bacterial flagellum biogenesis</keyword>
<dbReference type="KEGG" id="sgbi:P3F81_10970"/>
<dbReference type="Gene3D" id="1.20.120.340">
    <property type="entry name" value="Flagellar protein FliS"/>
    <property type="match status" value="1"/>
</dbReference>
<dbReference type="GO" id="GO:0071973">
    <property type="term" value="P:bacterial-type flagellum-dependent cell motility"/>
    <property type="evidence" value="ECO:0007669"/>
    <property type="project" value="TreeGrafter"/>
</dbReference>